<dbReference type="EMBL" id="KZ819815">
    <property type="protein sequence ID" value="PWN51812.1"/>
    <property type="molecule type" value="Genomic_DNA"/>
</dbReference>
<evidence type="ECO:0000313" key="1">
    <source>
        <dbReference type="EMBL" id="PWN51812.1"/>
    </source>
</evidence>
<keyword evidence="2" id="KW-1185">Reference proteome</keyword>
<dbReference type="Proteomes" id="UP000245626">
    <property type="component" value="Unassembled WGS sequence"/>
</dbReference>
<organism evidence="1 2">
    <name type="scientific">Violaceomyces palustris</name>
    <dbReference type="NCBI Taxonomy" id="1673888"/>
    <lineage>
        <taxon>Eukaryota</taxon>
        <taxon>Fungi</taxon>
        <taxon>Dikarya</taxon>
        <taxon>Basidiomycota</taxon>
        <taxon>Ustilaginomycotina</taxon>
        <taxon>Ustilaginomycetes</taxon>
        <taxon>Violaceomycetales</taxon>
        <taxon>Violaceomycetaceae</taxon>
        <taxon>Violaceomyces</taxon>
    </lineage>
</organism>
<evidence type="ECO:0000313" key="2">
    <source>
        <dbReference type="Proteomes" id="UP000245626"/>
    </source>
</evidence>
<gene>
    <name evidence="1" type="ORF">IE53DRAFT_367728</name>
</gene>
<protein>
    <submittedName>
        <fullName evidence="1">Uncharacterized protein</fullName>
    </submittedName>
</protein>
<accession>A0ACD0P180</accession>
<name>A0ACD0P180_9BASI</name>
<reference evidence="1 2" key="1">
    <citation type="journal article" date="2018" name="Mol. Biol. Evol.">
        <title>Broad Genomic Sampling Reveals a Smut Pathogenic Ancestry of the Fungal Clade Ustilaginomycotina.</title>
        <authorList>
            <person name="Kijpornyongpan T."/>
            <person name="Mondo S.J."/>
            <person name="Barry K."/>
            <person name="Sandor L."/>
            <person name="Lee J."/>
            <person name="Lipzen A."/>
            <person name="Pangilinan J."/>
            <person name="LaButti K."/>
            <person name="Hainaut M."/>
            <person name="Henrissat B."/>
            <person name="Grigoriev I.V."/>
            <person name="Spatafora J.W."/>
            <person name="Aime M.C."/>
        </authorList>
    </citation>
    <scope>NUCLEOTIDE SEQUENCE [LARGE SCALE GENOMIC DNA]</scope>
    <source>
        <strain evidence="1 2">SA 807</strain>
    </source>
</reference>
<sequence length="1744" mass="193179">MSSVNSKNKRAPPEQSSSKDALEQLRPYSLEAPPWRPLLHPSCQALGAPDLYPTRAGQPEDDLSQATVRSGIPGKAAVTNETFSAHDMIYDRLKAQTMLPQLASWMSEVLQRRKEMRTNRVAKSQHRIPPRVTLNDFKLMAYVKDLADPEVPLHRLAKSVPHGFRGEKMFEMLWSGGAASTAAANMNAANFPSPRIGASKVETPQGKSVELSRAVWFIRTAGAAEIQSSRNKSSFNYRAELTSALSSWLSKQLSELGVVPTSGEIGGIASGGQQRSGAVVGRVFNNMSNTRSAAANPTPVFINTTNAKDSCATLQNQDMRERWTNKWAYSITLARQLKAQDLLDKGVLAKWALDSLASMSPAQTWFVVEMVHEFLQDEGPKRPFSHHLAQVVCCKLKALKGEANRRALRELERRLILILRSAFDLDWESFVRPRLWFDHGDLIDQVLKADLRDQQPEVALRLGKAKARSRALLFLDKPLEGNSGDAFDRSFLDSEYADVHALDAQNTVCDRASLACRLGIASESNPYDVPSLPSKRPIADKLDTLLIWACSSKRRRPHRQYLAAAMLQSLSAKQSLERLPKGHFSVRSPASFKLESFLLRWLNDVDVAASEKAFPAEEKRTPGSCRSRMECLAMVELSSVNLLFGELCRKRLFSYNKYLQWLIARGLTGAASHPSAVCRSTTEKGSRSRYGSVHMRLLRSLPTYNHSPTLLQQRRLAIYGVRDKESWEEAAERRALRELKQALPWLFEIQDKEEDSANGDSREPDFDVSLSHMWTASRFVRVRILRECVLPRMQALAPKLDEKKFIWVATIMVRAQDFDSLSELVFCLLSTSLNNACLDSVISCVVEHYDTWKALGTFESMRLQMEQMKSSSIERGDLELGRSISRAFRYLNQVLAIEGSSVTADHTPILASGVGRQETALESARKIAASRHTQEISRARVIFRESLELLCHCSAPPKPEVLFEKLNSIVLDPSVEFDQDFRLWLDSRPSGGHRKHSVPSTLSAGFLQFLLACIVEGHLDAALVVDRIILPRTFDIASTGSDLSGDDAMDVLHQLPLLTGFLSVLFLDRNSKILTLDPKHRYRLGAVRRVLFNPVGYEITVRLVAHLTIIEKNLRDGENTASPYSSPDVSEVRDLIVASELFRACSVLRTRTLFDILSQSTQAIWGCDAHSVYDTVVGSLDAASLLNVSVLEVDVERIANRLNPWHASFTACELELVIERFQCLEPSSQLLAEAKLKAIATGLYDLLFLHQPSLGAQLLQSHKGSAMIGKIVDVGLDKLWQSFSRQGFDFKFPLAESLKEHPAARMYSASLREILRSSTSFTLPSTNVESASKLLEAACEQLELAGASLEDHGSSRPIAFWIRLLHLLFRLDSVWSAKSKSTIQRLISVLLSLCGLMGTKSEHEGLFSLLLDTTVFLLDELPAGMRAHNILDPGSKLSDHLLPEGNRMRILSVHSLLHQLSQDTSGDIVLGPNTELAVAHGYFSPSQPEPWECLEYIESQNTPGIATPLQSLAGSGKGLEPGEDPGLSILPKLQNLGSLSLSTFGIRMTGDPVPAPVSAPPTVEQAATEDDSLTGSQDMKSGVEESIQPWQRLESERSYGELAGGDPIYARDLRKGLTGDCDAQQELRHETPKGGIRVRASNPTATTTTMTTMTAQTQSRRNAIMIDLTDDGDEPIQVSDSAASTTMMETWPSTERRKDSNTNGSSGKRSKKRKDLGDSLTKGSEMEQPVTKKTASSSASKVRP</sequence>
<proteinExistence type="predicted"/>